<dbReference type="Gene3D" id="1.25.40.10">
    <property type="entry name" value="Tetratricopeptide repeat domain"/>
    <property type="match status" value="1"/>
</dbReference>
<dbReference type="AlphaFoldDB" id="A0AAV4ZTH7"/>
<reference evidence="1" key="2">
    <citation type="submission" date="2021-08" db="EMBL/GenBank/DDBJ databases">
        <authorList>
            <person name="Tani A."/>
            <person name="Ola A."/>
            <person name="Ogura Y."/>
            <person name="Katsura K."/>
            <person name="Hayashi T."/>
        </authorList>
    </citation>
    <scope>NUCLEOTIDE SEQUENCE</scope>
    <source>
        <strain evidence="1">DSM 16372</strain>
    </source>
</reference>
<protein>
    <recommendedName>
        <fullName evidence="3">Tetratricopeptide repeat protein</fullName>
    </recommendedName>
</protein>
<sequence length="186" mass="18994">MRDVLTLPESGLGRAAETGAAAARHETVALILGAAQDAAAAEAVAGAVERLLAQHGTPAAGPPGEGVPYARAAQAVAEGRLSEALTLLAPLAAEPDSRAEAVLGLAVCAARLGCCDEALILARESRRLAPNHPRASCVAGLCELELGNRRAAQGHLATAARLARRDPAFGEDLRLAQRALLLMHLA</sequence>
<proteinExistence type="predicted"/>
<keyword evidence="2" id="KW-1185">Reference proteome</keyword>
<name>A0AAV4ZTH7_9HYPH</name>
<evidence type="ECO:0008006" key="3">
    <source>
        <dbReference type="Google" id="ProtNLM"/>
    </source>
</evidence>
<evidence type="ECO:0000313" key="1">
    <source>
        <dbReference type="EMBL" id="GJD91449.1"/>
    </source>
</evidence>
<comment type="caution">
    <text evidence="1">The sequence shown here is derived from an EMBL/GenBank/DDBJ whole genome shotgun (WGS) entry which is preliminary data.</text>
</comment>
<dbReference type="SUPFAM" id="SSF48452">
    <property type="entry name" value="TPR-like"/>
    <property type="match status" value="1"/>
</dbReference>
<accession>A0AAV4ZTH7</accession>
<dbReference type="EMBL" id="BPQO01000027">
    <property type="protein sequence ID" value="GJD91449.1"/>
    <property type="molecule type" value="Genomic_DNA"/>
</dbReference>
<dbReference type="RefSeq" id="WP_066927991.1">
    <property type="nucleotide sequence ID" value="NZ_BPQO01000027.1"/>
</dbReference>
<evidence type="ECO:0000313" key="2">
    <source>
        <dbReference type="Proteomes" id="UP001055247"/>
    </source>
</evidence>
<organism evidence="1 2">
    <name type="scientific">Methylobacterium hispanicum</name>
    <dbReference type="NCBI Taxonomy" id="270350"/>
    <lineage>
        <taxon>Bacteria</taxon>
        <taxon>Pseudomonadati</taxon>
        <taxon>Pseudomonadota</taxon>
        <taxon>Alphaproteobacteria</taxon>
        <taxon>Hyphomicrobiales</taxon>
        <taxon>Methylobacteriaceae</taxon>
        <taxon>Methylobacterium</taxon>
    </lineage>
</organism>
<reference evidence="1" key="1">
    <citation type="journal article" date="2016" name="Front. Microbiol.">
        <title>Genome Sequence of the Piezophilic, Mesophilic Sulfate-Reducing Bacterium Desulfovibrio indicus J2T.</title>
        <authorList>
            <person name="Cao J."/>
            <person name="Maignien L."/>
            <person name="Shao Z."/>
            <person name="Alain K."/>
            <person name="Jebbar M."/>
        </authorList>
    </citation>
    <scope>NUCLEOTIDE SEQUENCE</scope>
    <source>
        <strain evidence="1">DSM 16372</strain>
    </source>
</reference>
<gene>
    <name evidence="1" type="ORF">BHAOGJBA_4997</name>
</gene>
<dbReference type="Proteomes" id="UP001055247">
    <property type="component" value="Unassembled WGS sequence"/>
</dbReference>
<dbReference type="InterPro" id="IPR011990">
    <property type="entry name" value="TPR-like_helical_dom_sf"/>
</dbReference>